<dbReference type="InterPro" id="IPR045227">
    <property type="entry name" value="WDR18/Ipi3/RID3"/>
</dbReference>
<keyword evidence="2" id="KW-0677">Repeat</keyword>
<accession>A0AA39FJH7</accession>
<evidence type="ECO:0000313" key="5">
    <source>
        <dbReference type="Proteomes" id="UP001168990"/>
    </source>
</evidence>
<dbReference type="Proteomes" id="UP001168990">
    <property type="component" value="Unassembled WGS sequence"/>
</dbReference>
<dbReference type="InterPro" id="IPR001680">
    <property type="entry name" value="WD40_rpt"/>
</dbReference>
<dbReference type="SMART" id="SM00320">
    <property type="entry name" value="WD40"/>
    <property type="match status" value="5"/>
</dbReference>
<gene>
    <name evidence="4" type="ORF">PV328_008551</name>
</gene>
<dbReference type="Gene3D" id="2.130.10.10">
    <property type="entry name" value="YVTN repeat-like/Quinoprotein amine dehydrogenase"/>
    <property type="match status" value="2"/>
</dbReference>
<dbReference type="SUPFAM" id="SSF50978">
    <property type="entry name" value="WD40 repeat-like"/>
    <property type="match status" value="1"/>
</dbReference>
<dbReference type="Pfam" id="PF00400">
    <property type="entry name" value="WD40"/>
    <property type="match status" value="2"/>
</dbReference>
<protein>
    <recommendedName>
        <fullName evidence="6">WD repeat-containing protein 18</fullName>
    </recommendedName>
</protein>
<name>A0AA39FJH7_9HYME</name>
<sequence length="418" mass="46767">MRCEKEVVLTSDSSGEAWSAACWDPSTGSLLMTYRNASALPHNCVSILNDSYLLAADVTKPRLHLWPLNSQNPVENLRLSTPGKVSALSCSRNGCYIAAAIGEKLFIWQTSTGRLLRTVSKHYQTVTCLKFNADGAFFVSGGEDGLVFIWALANIANDHEEPLPRHGFSDHTLPVKDIYLGNIYSKSRLISVSLDRTARIYDTNVGTQLLVLIFRVPLTTVCMDIKECNVFFGCTDGLIRQFNLQFPPRGNEFHVSDDDEVMFKGHTGNITCLSVSIDCTTLLSGGSDGIVNLWDIPSHQIVRRIPHKGPITTAIFSSANENYRAMSFKPKILVRPLQRVAKENGKNEIIEIISKHDDYNSFLNVEHYLESNSSSEVSMKKSIQDELQIEKLKNINKELYKHLVNHLCKKTVINTDEN</sequence>
<dbReference type="GO" id="GO:0005656">
    <property type="term" value="C:nuclear pre-replicative complex"/>
    <property type="evidence" value="ECO:0007669"/>
    <property type="project" value="TreeGrafter"/>
</dbReference>
<feature type="repeat" description="WD" evidence="3">
    <location>
        <begin position="263"/>
        <end position="304"/>
    </location>
</feature>
<evidence type="ECO:0000313" key="4">
    <source>
        <dbReference type="EMBL" id="KAK0170745.1"/>
    </source>
</evidence>
<dbReference type="PANTHER" id="PTHR18763:SF0">
    <property type="entry name" value="WD REPEAT-CONTAINING PROTEIN 18"/>
    <property type="match status" value="1"/>
</dbReference>
<comment type="caution">
    <text evidence="4">The sequence shown here is derived from an EMBL/GenBank/DDBJ whole genome shotgun (WGS) entry which is preliminary data.</text>
</comment>
<reference evidence="4" key="1">
    <citation type="journal article" date="2023" name="bioRxiv">
        <title>Scaffold-level genome assemblies of two parasitoid biocontrol wasps reveal the parthenogenesis mechanism and an associated novel virus.</title>
        <authorList>
            <person name="Inwood S."/>
            <person name="Skelly J."/>
            <person name="Guhlin J."/>
            <person name="Harrop T."/>
            <person name="Goldson S."/>
            <person name="Dearden P."/>
        </authorList>
    </citation>
    <scope>NUCLEOTIDE SEQUENCE</scope>
    <source>
        <strain evidence="4">Irish</strain>
        <tissue evidence="4">Whole body</tissue>
    </source>
</reference>
<dbReference type="PANTHER" id="PTHR18763">
    <property type="entry name" value="WD-REPEAT PROTEIN 18"/>
    <property type="match status" value="1"/>
</dbReference>
<dbReference type="PROSITE" id="PS50294">
    <property type="entry name" value="WD_REPEATS_REGION"/>
    <property type="match status" value="2"/>
</dbReference>
<keyword evidence="5" id="KW-1185">Reference proteome</keyword>
<dbReference type="InterPro" id="IPR036322">
    <property type="entry name" value="WD40_repeat_dom_sf"/>
</dbReference>
<proteinExistence type="predicted"/>
<dbReference type="InterPro" id="IPR019775">
    <property type="entry name" value="WD40_repeat_CS"/>
</dbReference>
<keyword evidence="1 3" id="KW-0853">WD repeat</keyword>
<evidence type="ECO:0000256" key="1">
    <source>
        <dbReference type="ARBA" id="ARBA00022574"/>
    </source>
</evidence>
<feature type="repeat" description="WD" evidence="3">
    <location>
        <begin position="119"/>
        <end position="150"/>
    </location>
</feature>
<evidence type="ECO:0000256" key="3">
    <source>
        <dbReference type="PROSITE-ProRule" id="PRU00221"/>
    </source>
</evidence>
<dbReference type="PROSITE" id="PS50082">
    <property type="entry name" value="WD_REPEATS_2"/>
    <property type="match status" value="2"/>
</dbReference>
<dbReference type="EMBL" id="JAQQBS010000003">
    <property type="protein sequence ID" value="KAK0170745.1"/>
    <property type="molecule type" value="Genomic_DNA"/>
</dbReference>
<dbReference type="InterPro" id="IPR015943">
    <property type="entry name" value="WD40/YVTN_repeat-like_dom_sf"/>
</dbReference>
<dbReference type="GO" id="GO:0120330">
    <property type="term" value="C:rixosome complex"/>
    <property type="evidence" value="ECO:0007669"/>
    <property type="project" value="TreeGrafter"/>
</dbReference>
<evidence type="ECO:0000256" key="2">
    <source>
        <dbReference type="ARBA" id="ARBA00022737"/>
    </source>
</evidence>
<dbReference type="GO" id="GO:0006364">
    <property type="term" value="P:rRNA processing"/>
    <property type="evidence" value="ECO:0007669"/>
    <property type="project" value="TreeGrafter"/>
</dbReference>
<evidence type="ECO:0008006" key="6">
    <source>
        <dbReference type="Google" id="ProtNLM"/>
    </source>
</evidence>
<dbReference type="PROSITE" id="PS00678">
    <property type="entry name" value="WD_REPEATS_1"/>
    <property type="match status" value="1"/>
</dbReference>
<reference evidence="4" key="2">
    <citation type="submission" date="2023-03" db="EMBL/GenBank/DDBJ databases">
        <authorList>
            <person name="Inwood S.N."/>
            <person name="Skelly J.G."/>
            <person name="Guhlin J."/>
            <person name="Harrop T.W.R."/>
            <person name="Goldson S.G."/>
            <person name="Dearden P.K."/>
        </authorList>
    </citation>
    <scope>NUCLEOTIDE SEQUENCE</scope>
    <source>
        <strain evidence="4">Irish</strain>
        <tissue evidence="4">Whole body</tissue>
    </source>
</reference>
<dbReference type="GO" id="GO:0006261">
    <property type="term" value="P:DNA-templated DNA replication"/>
    <property type="evidence" value="ECO:0007669"/>
    <property type="project" value="TreeGrafter"/>
</dbReference>
<organism evidence="4 5">
    <name type="scientific">Microctonus aethiopoides</name>
    <dbReference type="NCBI Taxonomy" id="144406"/>
    <lineage>
        <taxon>Eukaryota</taxon>
        <taxon>Metazoa</taxon>
        <taxon>Ecdysozoa</taxon>
        <taxon>Arthropoda</taxon>
        <taxon>Hexapoda</taxon>
        <taxon>Insecta</taxon>
        <taxon>Pterygota</taxon>
        <taxon>Neoptera</taxon>
        <taxon>Endopterygota</taxon>
        <taxon>Hymenoptera</taxon>
        <taxon>Apocrita</taxon>
        <taxon>Ichneumonoidea</taxon>
        <taxon>Braconidae</taxon>
        <taxon>Euphorinae</taxon>
        <taxon>Microctonus</taxon>
    </lineage>
</organism>
<dbReference type="AlphaFoldDB" id="A0AA39FJH7"/>